<name>A0A4Q0PH64_9FLAO</name>
<evidence type="ECO:0000313" key="1">
    <source>
        <dbReference type="EMBL" id="RXG26306.1"/>
    </source>
</evidence>
<dbReference type="EMBL" id="QOVK01000001">
    <property type="protein sequence ID" value="RXG26306.1"/>
    <property type="molecule type" value="Genomic_DNA"/>
</dbReference>
<dbReference type="Proteomes" id="UP000289859">
    <property type="component" value="Unassembled WGS sequence"/>
</dbReference>
<accession>A0A4Q0PH64</accession>
<protein>
    <submittedName>
        <fullName evidence="1">Uncharacterized protein</fullName>
    </submittedName>
</protein>
<sequence length="76" mass="8524">MGATKMGGSHATDDLEKATETQVWLSSSDEKEVEISGEFLYHKRLKNYLLAAADIKLQNRFMDFCESLTNINLPNG</sequence>
<keyword evidence="2" id="KW-1185">Reference proteome</keyword>
<comment type="caution">
    <text evidence="1">The sequence shown here is derived from an EMBL/GenBank/DDBJ whole genome shotgun (WGS) entry which is preliminary data.</text>
</comment>
<reference evidence="1 2" key="1">
    <citation type="submission" date="2018-07" db="EMBL/GenBank/DDBJ databases">
        <title>Leeuwenhoekiella genomics.</title>
        <authorList>
            <person name="Tahon G."/>
            <person name="Willems A."/>
        </authorList>
    </citation>
    <scope>NUCLEOTIDE SEQUENCE [LARGE SCALE GENOMIC DNA]</scope>
    <source>
        <strain evidence="1 2">LMG 29608</strain>
    </source>
</reference>
<evidence type="ECO:0000313" key="2">
    <source>
        <dbReference type="Proteomes" id="UP000289859"/>
    </source>
</evidence>
<dbReference type="AlphaFoldDB" id="A0A4Q0PH64"/>
<gene>
    <name evidence="1" type="ORF">DSM02_300</name>
</gene>
<proteinExistence type="predicted"/>
<organism evidence="1 2">
    <name type="scientific">Leeuwenhoekiella polynyae</name>
    <dbReference type="NCBI Taxonomy" id="1550906"/>
    <lineage>
        <taxon>Bacteria</taxon>
        <taxon>Pseudomonadati</taxon>
        <taxon>Bacteroidota</taxon>
        <taxon>Flavobacteriia</taxon>
        <taxon>Flavobacteriales</taxon>
        <taxon>Flavobacteriaceae</taxon>
        <taxon>Leeuwenhoekiella</taxon>
    </lineage>
</organism>
<dbReference type="RefSeq" id="WP_205875048.1">
    <property type="nucleotide sequence ID" value="NZ_JBHUOO010000004.1"/>
</dbReference>